<accession>A0A9P4QWT6</accession>
<organism evidence="1 2">
    <name type="scientific">Polyplosphaeria fusca</name>
    <dbReference type="NCBI Taxonomy" id="682080"/>
    <lineage>
        <taxon>Eukaryota</taxon>
        <taxon>Fungi</taxon>
        <taxon>Dikarya</taxon>
        <taxon>Ascomycota</taxon>
        <taxon>Pezizomycotina</taxon>
        <taxon>Dothideomycetes</taxon>
        <taxon>Pleosporomycetidae</taxon>
        <taxon>Pleosporales</taxon>
        <taxon>Tetraplosphaeriaceae</taxon>
        <taxon>Polyplosphaeria</taxon>
    </lineage>
</organism>
<gene>
    <name evidence="1" type="ORF">EJ04DRAFT_512765</name>
</gene>
<name>A0A9P4QWT6_9PLEO</name>
<sequence length="156" mass="16348">MLWAFSFLHAKYKVQTATINPRTPNTIPNISAPLSRSFCPNPGCLGDPVVEICVVETEIVESDGGNAMLEVVCEVASVVISSVGVCGGEVDSVGWVSSEECSVVATLSATDEAVDPGSSNNFAYQPTDHSITIMAGPKRVQKQRCIEAGCGLLASL</sequence>
<keyword evidence="2" id="KW-1185">Reference proteome</keyword>
<dbReference type="EMBL" id="ML996152">
    <property type="protein sequence ID" value="KAF2734139.1"/>
    <property type="molecule type" value="Genomic_DNA"/>
</dbReference>
<reference evidence="1" key="1">
    <citation type="journal article" date="2020" name="Stud. Mycol.">
        <title>101 Dothideomycetes genomes: a test case for predicting lifestyles and emergence of pathogens.</title>
        <authorList>
            <person name="Haridas S."/>
            <person name="Albert R."/>
            <person name="Binder M."/>
            <person name="Bloem J."/>
            <person name="Labutti K."/>
            <person name="Salamov A."/>
            <person name="Andreopoulos B."/>
            <person name="Baker S."/>
            <person name="Barry K."/>
            <person name="Bills G."/>
            <person name="Bluhm B."/>
            <person name="Cannon C."/>
            <person name="Castanera R."/>
            <person name="Culley D."/>
            <person name="Daum C."/>
            <person name="Ezra D."/>
            <person name="Gonzalez J."/>
            <person name="Henrissat B."/>
            <person name="Kuo A."/>
            <person name="Liang C."/>
            <person name="Lipzen A."/>
            <person name="Lutzoni F."/>
            <person name="Magnuson J."/>
            <person name="Mondo S."/>
            <person name="Nolan M."/>
            <person name="Ohm R."/>
            <person name="Pangilinan J."/>
            <person name="Park H.-J."/>
            <person name="Ramirez L."/>
            <person name="Alfaro M."/>
            <person name="Sun H."/>
            <person name="Tritt A."/>
            <person name="Yoshinaga Y."/>
            <person name="Zwiers L.-H."/>
            <person name="Turgeon B."/>
            <person name="Goodwin S."/>
            <person name="Spatafora J."/>
            <person name="Crous P."/>
            <person name="Grigoriev I."/>
        </authorList>
    </citation>
    <scope>NUCLEOTIDE SEQUENCE</scope>
    <source>
        <strain evidence="1">CBS 125425</strain>
    </source>
</reference>
<dbReference type="Proteomes" id="UP000799444">
    <property type="component" value="Unassembled WGS sequence"/>
</dbReference>
<protein>
    <submittedName>
        <fullName evidence="1">Uncharacterized protein</fullName>
    </submittedName>
</protein>
<evidence type="ECO:0000313" key="2">
    <source>
        <dbReference type="Proteomes" id="UP000799444"/>
    </source>
</evidence>
<dbReference type="AlphaFoldDB" id="A0A9P4QWT6"/>
<proteinExistence type="predicted"/>
<feature type="non-terminal residue" evidence="1">
    <location>
        <position position="156"/>
    </location>
</feature>
<evidence type="ECO:0000313" key="1">
    <source>
        <dbReference type="EMBL" id="KAF2734139.1"/>
    </source>
</evidence>
<comment type="caution">
    <text evidence="1">The sequence shown here is derived from an EMBL/GenBank/DDBJ whole genome shotgun (WGS) entry which is preliminary data.</text>
</comment>